<gene>
    <name evidence="5" type="ORF">JYK02_32570</name>
</gene>
<sequence length="668" mass="68887">MTAVAMVTLLPRCGGMTEGQETETQGTPGVVRQSKAALLPECRPQSRDVARTVVAIADGTVRSDQPDANLSGSSTLLVDSVPTRYQSYLLFPLVDQGGTLTRARLRLYAKNGTSTGVTVHGTMSGFSEGDLTWNTRPVEGIEVATVPEVATDGWLTAEVKDAVRSYSTLTLALKPVGEDGADFSSREASNASRRPMLDTVTHYEWCTFQGPELAGTDWRRKYGGAGKDVLVGLVNLPDGSGFVMGGSYQGTASMGGVALPAPGGLFVSRDDNGANTQWARVYAPGAQVTMRALTATPLGNVLVVGTYEGSPDFGTGPLPYVQPGLGGQGLFLLKLAPDGAPVWARGYRAQKRPGGSPGQVFAAPAVPAAVATDANGSLIVTGRFQGYLDLGGGEIFAGPGSQQDDPTNGLFLAKFDFNGGHLWSRAFEGGEGDDTAALATDANGAIFLGGRSGNPVLASAGAYGLSPFVARFAPDGTPAWGRALKGSTGTIHSLAVLPSGGVAFAGDFNGTFVFQGTQYTSKDPTYDERVDDAVFGTLTGTGTDGWVRVFGGYGGGDSARSVAVDSAGNVIVNGITPLNTFDLGGGPLGTEGLSLYDPMGFFASYGPTGALRWSRLVGPGVVNTAMAVTPSGSTRLGFTFRDTAYVGERVVTSVGGGESDIGVIQFIP</sequence>
<dbReference type="Proteomes" id="UP000664052">
    <property type="component" value="Unassembled WGS sequence"/>
</dbReference>
<dbReference type="RefSeq" id="WP_207056783.1">
    <property type="nucleotide sequence ID" value="NZ_JAFIMU010000010.1"/>
</dbReference>
<evidence type="ECO:0000259" key="4">
    <source>
        <dbReference type="Pfam" id="PF24517"/>
    </source>
</evidence>
<evidence type="ECO:0000256" key="1">
    <source>
        <dbReference type="ARBA" id="ARBA00004613"/>
    </source>
</evidence>
<dbReference type="InterPro" id="IPR055372">
    <property type="entry name" value="CBM96"/>
</dbReference>
<comment type="subcellular location">
    <subcellularLocation>
        <location evidence="1">Secreted</location>
    </subcellularLocation>
</comment>
<evidence type="ECO:0000256" key="2">
    <source>
        <dbReference type="ARBA" id="ARBA00022525"/>
    </source>
</evidence>
<reference evidence="5 6" key="1">
    <citation type="submission" date="2021-02" db="EMBL/GenBank/DDBJ databases">
        <title>De Novo genome assembly of isolated myxobacteria.</title>
        <authorList>
            <person name="Stevens D.C."/>
        </authorList>
    </citation>
    <scope>NUCLEOTIDE SEQUENCE [LARGE SCALE GENOMIC DNA]</scope>
    <source>
        <strain evidence="5 6">ATCC 29039</strain>
    </source>
</reference>
<keyword evidence="6" id="KW-1185">Reference proteome</keyword>
<dbReference type="NCBIfam" id="NF033679">
    <property type="entry name" value="DNRLRE_dom"/>
    <property type="match status" value="1"/>
</dbReference>
<comment type="caution">
    <text evidence="5">The sequence shown here is derived from an EMBL/GenBank/DDBJ whole genome shotgun (WGS) entry which is preliminary data.</text>
</comment>
<keyword evidence="2" id="KW-0964">Secreted</keyword>
<proteinExistence type="predicted"/>
<dbReference type="InterPro" id="IPR052918">
    <property type="entry name" value="Motility_Chemotaxis_Reg"/>
</dbReference>
<feature type="domain" description="Carbohydrate-binding module family 96" evidence="4">
    <location>
        <begin position="52"/>
        <end position="192"/>
    </location>
</feature>
<dbReference type="Pfam" id="PF24517">
    <property type="entry name" value="CBM96"/>
    <property type="match status" value="1"/>
</dbReference>
<accession>A0ABS3DLQ3</accession>
<dbReference type="EMBL" id="JAFIMU010000010">
    <property type="protein sequence ID" value="MBN8232257.1"/>
    <property type="molecule type" value="Genomic_DNA"/>
</dbReference>
<dbReference type="PANTHER" id="PTHR35580:SF1">
    <property type="entry name" value="PHYTASE-LIKE DOMAIN-CONTAINING PROTEIN"/>
    <property type="match status" value="1"/>
</dbReference>
<dbReference type="PANTHER" id="PTHR35580">
    <property type="entry name" value="CELL SURFACE GLYCOPROTEIN (S-LAYER PROTEIN)-LIKE PROTEIN"/>
    <property type="match status" value="1"/>
</dbReference>
<evidence type="ECO:0000256" key="3">
    <source>
        <dbReference type="ARBA" id="ARBA00022729"/>
    </source>
</evidence>
<evidence type="ECO:0000313" key="5">
    <source>
        <dbReference type="EMBL" id="MBN8232257.1"/>
    </source>
</evidence>
<keyword evidence="3" id="KW-0732">Signal</keyword>
<protein>
    <submittedName>
        <fullName evidence="5">DNRLRE domain-containing protein</fullName>
    </submittedName>
</protein>
<dbReference type="Gene3D" id="2.80.10.50">
    <property type="match status" value="1"/>
</dbReference>
<name>A0ABS3DLQ3_9BACT</name>
<organism evidence="5 6">
    <name type="scientific">Corallococcus macrosporus</name>
    <dbReference type="NCBI Taxonomy" id="35"/>
    <lineage>
        <taxon>Bacteria</taxon>
        <taxon>Pseudomonadati</taxon>
        <taxon>Myxococcota</taxon>
        <taxon>Myxococcia</taxon>
        <taxon>Myxococcales</taxon>
        <taxon>Cystobacterineae</taxon>
        <taxon>Myxococcaceae</taxon>
        <taxon>Corallococcus</taxon>
    </lineage>
</organism>
<evidence type="ECO:0000313" key="6">
    <source>
        <dbReference type="Proteomes" id="UP000664052"/>
    </source>
</evidence>